<keyword evidence="7" id="KW-0274">FAD</keyword>
<evidence type="ECO:0000256" key="11">
    <source>
        <dbReference type="ARBA" id="ARBA00039088"/>
    </source>
</evidence>
<name>A0A8J1KXW2_XENLA</name>
<dbReference type="InterPro" id="IPR017938">
    <property type="entry name" value="Riboflavin_synthase-like_b-brl"/>
</dbReference>
<dbReference type="GO" id="GO:0050660">
    <property type="term" value="F:flavin adenine dinucleotide binding"/>
    <property type="evidence" value="ECO:0000318"/>
    <property type="project" value="GO_Central"/>
</dbReference>
<evidence type="ECO:0000256" key="3">
    <source>
        <dbReference type="ARBA" id="ARBA00022605"/>
    </source>
</evidence>
<evidence type="ECO:0000256" key="5">
    <source>
        <dbReference type="ARBA" id="ARBA00022643"/>
    </source>
</evidence>
<gene>
    <name evidence="16 17" type="primary">mtrr.L</name>
</gene>
<dbReference type="Gene3D" id="3.40.50.80">
    <property type="entry name" value="Nucleotide-binding domain of ferredoxin-NADP reductase (FNR) module"/>
    <property type="match status" value="1"/>
</dbReference>
<dbReference type="CTD" id="108719055"/>
<dbReference type="RefSeq" id="XP_041422144.1">
    <property type="nucleotide sequence ID" value="XM_041566210.1"/>
</dbReference>
<dbReference type="EC" id="1.16.1.8" evidence="11"/>
<dbReference type="InterPro" id="IPR008254">
    <property type="entry name" value="Flavodoxin/NO_synth"/>
</dbReference>
<sequence>MGNYRCGSSRCITCGYFGIMNGAIKKRFLLLYGTQQGQSKAIAEEIGQQADHHGFTVDIFSLKDFKKFNLETEKDPVVVVISTTGTGDPPDDAIKFIKKIQCKELPGDYFANLKYAILALGDSEYTYFCNGGKILDRRLQELGAKHFYETGYADDCVGLELVVDPWIEGIWAALCNKFMHRTENIDRMKNMTTEQPATCEVPEKLDLQIQAIHLDNSLSENTVSESNRINEPSLVHSSSLLSQSNLNVPVLPLPYLDVCVLESEGQGTELSMHYPEEKCFNVSITQAKELTSADAVKTALMLELDISNTSFQFQPGDSFSIICPNPRREVEKLLEKLNLSEKKCCQVLLGIKPGTKKKGASVPGYIPERCSLQVIFTWCLEIRAVPKKAMIRALVEHTSDATEKRRLQELCSKQGSSDYNHFIRDNSISILDLLNAFPSCNPPLNLLIEHLPKLQARPYSAASSPLYHPGKVHFVFTVVEFPTCPDRPAPRKGVCTGWLAELVSHMYDPTDGKKVFTPKISIFARPSTTFQLPRDPSVPILMIGPGTGIAPFIGFLQHREKLKQQNKERIFGETWLFFGCRSHENEYLFRQELRHFTESGILTYLKVCYSRDPPINAGAVSPKYVQDFLKICSSDVARVLVKENGSIYVCGDAKNMAKDVNDALADILSMELNMDKLEAMKTLAVLRDQKRYLQDVWS</sequence>
<dbReference type="InterPro" id="IPR039261">
    <property type="entry name" value="FNR_nucleotide-bd"/>
</dbReference>
<dbReference type="Proteomes" id="UP000186698">
    <property type="component" value="Chromosome 6L"/>
</dbReference>
<keyword evidence="6" id="KW-0949">S-adenosyl-L-methionine</keyword>
<dbReference type="KEGG" id="xla:108719055"/>
<reference evidence="16 17" key="1">
    <citation type="submission" date="2025-04" db="UniProtKB">
        <authorList>
            <consortium name="RefSeq"/>
        </authorList>
    </citation>
    <scope>IDENTIFICATION</scope>
    <source>
        <strain evidence="16 17">J_2021</strain>
        <tissue evidence="16 17">Erythrocytes</tissue>
    </source>
</reference>
<dbReference type="GO" id="GO:0005829">
    <property type="term" value="C:cytosol"/>
    <property type="evidence" value="ECO:0000318"/>
    <property type="project" value="GO_Central"/>
</dbReference>
<proteinExistence type="predicted"/>
<dbReference type="AlphaFoldDB" id="A0A8J1KXW2"/>
<dbReference type="FunFam" id="3.40.50.360:FF:000059">
    <property type="entry name" value="5-methyltetrahydrofolate-homocysteine methyltransferase reductase"/>
    <property type="match status" value="1"/>
</dbReference>
<protein>
    <recommendedName>
        <fullName evidence="12">Methionine synthase reductase</fullName>
        <ecNumber evidence="11">1.16.1.8</ecNumber>
    </recommendedName>
</protein>
<dbReference type="GO" id="GO:0030586">
    <property type="term" value="F:[methionine synthase] reductase (NADPH) activity"/>
    <property type="evidence" value="ECO:0000318"/>
    <property type="project" value="GO_Central"/>
</dbReference>
<dbReference type="InterPro" id="IPR001709">
    <property type="entry name" value="Flavoprot_Pyr_Nucl_cyt_Rdtase"/>
</dbReference>
<dbReference type="CDD" id="cd06203">
    <property type="entry name" value="methionine_synthase_red"/>
    <property type="match status" value="1"/>
</dbReference>
<keyword evidence="8" id="KW-0521">NADP</keyword>
<keyword evidence="3" id="KW-0028">Amino-acid biosynthesis</keyword>
<evidence type="ECO:0000256" key="4">
    <source>
        <dbReference type="ARBA" id="ARBA00022630"/>
    </source>
</evidence>
<keyword evidence="15" id="KW-1185">Reference proteome</keyword>
<evidence type="ECO:0000313" key="17">
    <source>
        <dbReference type="RefSeq" id="XP_041422145.1"/>
    </source>
</evidence>
<dbReference type="PRINTS" id="PR00369">
    <property type="entry name" value="FLAVODOXIN"/>
</dbReference>
<comment type="cofactor">
    <cofactor evidence="1">
        <name>FMN</name>
        <dbReference type="ChEBI" id="CHEBI:58210"/>
    </cofactor>
</comment>
<dbReference type="SUPFAM" id="SSF63380">
    <property type="entry name" value="Riboflavin synthase domain-like"/>
    <property type="match status" value="1"/>
</dbReference>
<evidence type="ECO:0000256" key="1">
    <source>
        <dbReference type="ARBA" id="ARBA00001917"/>
    </source>
</evidence>
<evidence type="ECO:0000259" key="13">
    <source>
        <dbReference type="PROSITE" id="PS50902"/>
    </source>
</evidence>
<evidence type="ECO:0000256" key="7">
    <source>
        <dbReference type="ARBA" id="ARBA00022827"/>
    </source>
</evidence>
<dbReference type="InterPro" id="IPR023173">
    <property type="entry name" value="NADPH_Cyt_P450_Rdtase_alpha"/>
</dbReference>
<evidence type="ECO:0000313" key="16">
    <source>
        <dbReference type="RefSeq" id="XP_041422144.1"/>
    </source>
</evidence>
<evidence type="ECO:0000256" key="9">
    <source>
        <dbReference type="ARBA" id="ARBA00023002"/>
    </source>
</evidence>
<dbReference type="Pfam" id="PF00175">
    <property type="entry name" value="NAD_binding_1"/>
    <property type="match status" value="1"/>
</dbReference>
<evidence type="ECO:0000313" key="15">
    <source>
        <dbReference type="Proteomes" id="UP000186698"/>
    </source>
</evidence>
<evidence type="ECO:0000256" key="2">
    <source>
        <dbReference type="ARBA" id="ARBA00001974"/>
    </source>
</evidence>
<dbReference type="SUPFAM" id="SSF52343">
    <property type="entry name" value="Ferredoxin reductase-like, C-terminal NADP-linked domain"/>
    <property type="match status" value="1"/>
</dbReference>
<feature type="domain" description="Flavodoxin-like" evidence="13">
    <location>
        <begin position="28"/>
        <end position="171"/>
    </location>
</feature>
<dbReference type="OrthoDB" id="1856718at2759"/>
<dbReference type="SUPFAM" id="SSF52218">
    <property type="entry name" value="Flavoproteins"/>
    <property type="match status" value="1"/>
</dbReference>
<dbReference type="GeneID" id="108719055"/>
<dbReference type="PROSITE" id="PS50902">
    <property type="entry name" value="FLAVODOXIN_LIKE"/>
    <property type="match status" value="1"/>
</dbReference>
<evidence type="ECO:0000256" key="10">
    <source>
        <dbReference type="ARBA" id="ARBA00023167"/>
    </source>
</evidence>
<accession>A0A8J1KXW2</accession>
<dbReference type="InterPro" id="IPR001433">
    <property type="entry name" value="OxRdtase_FAD/NAD-bd"/>
</dbReference>
<dbReference type="Pfam" id="PF00258">
    <property type="entry name" value="Flavodoxin_1"/>
    <property type="match status" value="1"/>
</dbReference>
<dbReference type="PRINTS" id="PR00371">
    <property type="entry name" value="FPNCR"/>
</dbReference>
<dbReference type="PANTHER" id="PTHR19384">
    <property type="entry name" value="NITRIC OXIDE SYNTHASE-RELATED"/>
    <property type="match status" value="1"/>
</dbReference>
<dbReference type="GO" id="GO:0010181">
    <property type="term" value="F:FMN binding"/>
    <property type="evidence" value="ECO:0000318"/>
    <property type="project" value="GO_Central"/>
</dbReference>
<keyword evidence="5" id="KW-0288">FMN</keyword>
<dbReference type="Gene3D" id="3.40.50.360">
    <property type="match status" value="1"/>
</dbReference>
<dbReference type="GO" id="GO:0050667">
    <property type="term" value="P:homocysteine metabolic process"/>
    <property type="evidence" value="ECO:0000318"/>
    <property type="project" value="GO_Central"/>
</dbReference>
<dbReference type="Gene3D" id="1.20.990.10">
    <property type="entry name" value="NADPH-cytochrome p450 Reductase, Chain A, domain 3"/>
    <property type="match status" value="1"/>
</dbReference>
<dbReference type="PROSITE" id="PS51384">
    <property type="entry name" value="FAD_FR"/>
    <property type="match status" value="1"/>
</dbReference>
<evidence type="ECO:0000259" key="14">
    <source>
        <dbReference type="PROSITE" id="PS51384"/>
    </source>
</evidence>
<feature type="domain" description="FAD-binding FR-type" evidence="14">
    <location>
        <begin position="277"/>
        <end position="533"/>
    </location>
</feature>
<dbReference type="GO" id="GO:0009086">
    <property type="term" value="P:methionine biosynthetic process"/>
    <property type="evidence" value="ECO:0000318"/>
    <property type="project" value="GO_Central"/>
</dbReference>
<evidence type="ECO:0000256" key="12">
    <source>
        <dbReference type="ARBA" id="ARBA00040659"/>
    </source>
</evidence>
<dbReference type="InterPro" id="IPR029039">
    <property type="entry name" value="Flavoprotein-like_sf"/>
</dbReference>
<keyword evidence="10" id="KW-0486">Methionine biosynthesis</keyword>
<comment type="cofactor">
    <cofactor evidence="2">
        <name>FAD</name>
        <dbReference type="ChEBI" id="CHEBI:57692"/>
    </cofactor>
</comment>
<dbReference type="FunFam" id="1.20.990.10:FF:000007">
    <property type="entry name" value="Methionine synthase reductase"/>
    <property type="match status" value="1"/>
</dbReference>
<dbReference type="Pfam" id="PF00667">
    <property type="entry name" value="FAD_binding_1"/>
    <property type="match status" value="1"/>
</dbReference>
<dbReference type="Gene3D" id="2.40.30.10">
    <property type="entry name" value="Translation factors"/>
    <property type="match status" value="1"/>
</dbReference>
<dbReference type="FunFam" id="3.40.50.80:FF:000018">
    <property type="entry name" value="NADPH--cytochrome P450 reductase"/>
    <property type="match status" value="1"/>
</dbReference>
<dbReference type="PANTHER" id="PTHR19384:SF84">
    <property type="entry name" value="METHIONINE SYNTHASE REDUCTASE"/>
    <property type="match status" value="1"/>
</dbReference>
<keyword evidence="4" id="KW-0285">Flavoprotein</keyword>
<dbReference type="InterPro" id="IPR017927">
    <property type="entry name" value="FAD-bd_FR_type"/>
</dbReference>
<evidence type="ECO:0000256" key="8">
    <source>
        <dbReference type="ARBA" id="ARBA00022857"/>
    </source>
</evidence>
<dbReference type="InterPro" id="IPR001094">
    <property type="entry name" value="Flavdoxin-like"/>
</dbReference>
<keyword evidence="9" id="KW-0560">Oxidoreductase</keyword>
<organism evidence="15 17">
    <name type="scientific">Xenopus laevis</name>
    <name type="common">African clawed frog</name>
    <dbReference type="NCBI Taxonomy" id="8355"/>
    <lineage>
        <taxon>Eukaryota</taxon>
        <taxon>Metazoa</taxon>
        <taxon>Chordata</taxon>
        <taxon>Craniata</taxon>
        <taxon>Vertebrata</taxon>
        <taxon>Euteleostomi</taxon>
        <taxon>Amphibia</taxon>
        <taxon>Batrachia</taxon>
        <taxon>Anura</taxon>
        <taxon>Pipoidea</taxon>
        <taxon>Pipidae</taxon>
        <taxon>Xenopodinae</taxon>
        <taxon>Xenopus</taxon>
        <taxon>Xenopus</taxon>
    </lineage>
</organism>
<dbReference type="RefSeq" id="XP_041422145.1">
    <property type="nucleotide sequence ID" value="XM_041566211.1"/>
</dbReference>
<evidence type="ECO:0000256" key="6">
    <source>
        <dbReference type="ARBA" id="ARBA00022691"/>
    </source>
</evidence>
<dbReference type="InterPro" id="IPR003097">
    <property type="entry name" value="CysJ-like_FAD-binding"/>
</dbReference>